<keyword evidence="6 8" id="KW-1133">Transmembrane helix</keyword>
<dbReference type="Gene3D" id="1.10.3720.10">
    <property type="entry name" value="MetI-like"/>
    <property type="match status" value="1"/>
</dbReference>
<dbReference type="GO" id="GO:0055085">
    <property type="term" value="P:transmembrane transport"/>
    <property type="evidence" value="ECO:0007669"/>
    <property type="project" value="InterPro"/>
</dbReference>
<dbReference type="OrthoDB" id="5298727at2"/>
<dbReference type="PROSITE" id="PS50928">
    <property type="entry name" value="ABC_TM1"/>
    <property type="match status" value="1"/>
</dbReference>
<protein>
    <submittedName>
        <fullName evidence="10">ABC-type nitrate/sulfonate/bicarbonate transport system permease component</fullName>
    </submittedName>
</protein>
<dbReference type="AlphaFoldDB" id="A0A4R1NGP8"/>
<reference evidence="10 11" key="1">
    <citation type="submission" date="2019-02" db="EMBL/GenBank/DDBJ databases">
        <title>Investigation of anaerobic lignin degradation for improved lignocellulosic biofuels.</title>
        <authorList>
            <person name="Deangelis K."/>
        </authorList>
    </citation>
    <scope>NUCLEOTIDE SEQUENCE [LARGE SCALE GENOMIC DNA]</scope>
    <source>
        <strain evidence="10 11">159R</strain>
    </source>
</reference>
<evidence type="ECO:0000256" key="6">
    <source>
        <dbReference type="ARBA" id="ARBA00022989"/>
    </source>
</evidence>
<comment type="caution">
    <text evidence="10">The sequence shown here is derived from an EMBL/GenBank/DDBJ whole genome shotgun (WGS) entry which is preliminary data.</text>
</comment>
<comment type="similarity">
    <text evidence="8">Belongs to the binding-protein-dependent transport system permease family.</text>
</comment>
<keyword evidence="5 8" id="KW-0812">Transmembrane</keyword>
<evidence type="ECO:0000259" key="9">
    <source>
        <dbReference type="PROSITE" id="PS50928"/>
    </source>
</evidence>
<sequence>MKTLLQFLPAIRALSADAPPETGESRRRRPMGFTMAVPLCTLIALGLLEECLARAGIVRVPPVSVVVAALADEALSGRLWPPLGSTAVNWLVSLVLSFFIALILAVALNASAYLHDLSAPLIGFLRPLPCTALIPLVILSLGATAEGVIFLTTFGTLWQMLPILSRAVGRSDPVAFDTARVFGFTRLQIFRWITLPALEPYMLSALRIGATASLMLLISMELLTGASGIGRIISLAYAGSNLSLMYAYVLLCGLLGVGFNIVLRRLVISRSRLTGGRPQ</sequence>
<evidence type="ECO:0000256" key="5">
    <source>
        <dbReference type="ARBA" id="ARBA00022692"/>
    </source>
</evidence>
<organism evidence="10 11">
    <name type="scientific">Sodalis ligni</name>
    <dbReference type="NCBI Taxonomy" id="2697027"/>
    <lineage>
        <taxon>Bacteria</taxon>
        <taxon>Pseudomonadati</taxon>
        <taxon>Pseudomonadota</taxon>
        <taxon>Gammaproteobacteria</taxon>
        <taxon>Enterobacterales</taxon>
        <taxon>Bruguierivoracaceae</taxon>
        <taxon>Sodalis</taxon>
    </lineage>
</organism>
<keyword evidence="3" id="KW-1003">Cell membrane</keyword>
<accession>A0A4R1NGP8</accession>
<dbReference type="InterPro" id="IPR035906">
    <property type="entry name" value="MetI-like_sf"/>
</dbReference>
<keyword evidence="4" id="KW-0997">Cell inner membrane</keyword>
<proteinExistence type="inferred from homology"/>
<feature type="domain" description="ABC transmembrane type-1" evidence="9">
    <location>
        <begin position="83"/>
        <end position="263"/>
    </location>
</feature>
<evidence type="ECO:0000313" key="11">
    <source>
        <dbReference type="Proteomes" id="UP000294555"/>
    </source>
</evidence>
<keyword evidence="2 8" id="KW-0813">Transport</keyword>
<dbReference type="Proteomes" id="UP000294555">
    <property type="component" value="Unassembled WGS sequence"/>
</dbReference>
<comment type="subcellular location">
    <subcellularLocation>
        <location evidence="1">Cell inner membrane</location>
        <topology evidence="1">Multi-pass membrane protein</topology>
    </subcellularLocation>
    <subcellularLocation>
        <location evidence="8">Cell membrane</location>
        <topology evidence="8">Multi-pass membrane protein</topology>
    </subcellularLocation>
</comment>
<feature type="transmembrane region" description="Helical" evidence="8">
    <location>
        <begin position="132"/>
        <end position="158"/>
    </location>
</feature>
<feature type="transmembrane region" description="Helical" evidence="8">
    <location>
        <begin position="214"/>
        <end position="238"/>
    </location>
</feature>
<evidence type="ECO:0000256" key="3">
    <source>
        <dbReference type="ARBA" id="ARBA00022475"/>
    </source>
</evidence>
<dbReference type="PANTHER" id="PTHR30151:SF0">
    <property type="entry name" value="ABC TRANSPORTER PERMEASE PROTEIN MJ0413-RELATED"/>
    <property type="match status" value="1"/>
</dbReference>
<evidence type="ECO:0000256" key="1">
    <source>
        <dbReference type="ARBA" id="ARBA00004429"/>
    </source>
</evidence>
<keyword evidence="7 8" id="KW-0472">Membrane</keyword>
<dbReference type="GO" id="GO:0005886">
    <property type="term" value="C:plasma membrane"/>
    <property type="evidence" value="ECO:0007669"/>
    <property type="project" value="UniProtKB-SubCell"/>
</dbReference>
<dbReference type="InterPro" id="IPR000515">
    <property type="entry name" value="MetI-like"/>
</dbReference>
<name>A0A4R1NGP8_9GAMM</name>
<feature type="transmembrane region" description="Helical" evidence="8">
    <location>
        <begin position="88"/>
        <end position="112"/>
    </location>
</feature>
<evidence type="ECO:0000256" key="8">
    <source>
        <dbReference type="RuleBase" id="RU363032"/>
    </source>
</evidence>
<gene>
    <name evidence="10" type="ORF">EZJ58_4442</name>
</gene>
<dbReference type="SUPFAM" id="SSF161098">
    <property type="entry name" value="MetI-like"/>
    <property type="match status" value="1"/>
</dbReference>
<dbReference type="PANTHER" id="PTHR30151">
    <property type="entry name" value="ALKANE SULFONATE ABC TRANSPORTER-RELATED, MEMBRANE SUBUNIT"/>
    <property type="match status" value="1"/>
</dbReference>
<evidence type="ECO:0000256" key="4">
    <source>
        <dbReference type="ARBA" id="ARBA00022519"/>
    </source>
</evidence>
<evidence type="ECO:0000256" key="2">
    <source>
        <dbReference type="ARBA" id="ARBA00022448"/>
    </source>
</evidence>
<dbReference type="EMBL" id="SJOI01000001">
    <property type="protein sequence ID" value="TCL06207.1"/>
    <property type="molecule type" value="Genomic_DNA"/>
</dbReference>
<feature type="transmembrane region" description="Helical" evidence="8">
    <location>
        <begin position="244"/>
        <end position="263"/>
    </location>
</feature>
<evidence type="ECO:0000256" key="7">
    <source>
        <dbReference type="ARBA" id="ARBA00023136"/>
    </source>
</evidence>
<evidence type="ECO:0000313" key="10">
    <source>
        <dbReference type="EMBL" id="TCL06207.1"/>
    </source>
</evidence>
<dbReference type="Pfam" id="PF00528">
    <property type="entry name" value="BPD_transp_1"/>
    <property type="match status" value="1"/>
</dbReference>
<keyword evidence="11" id="KW-1185">Reference proteome</keyword>